<evidence type="ECO:0000313" key="2">
    <source>
        <dbReference type="EMBL" id="CAE6767942.1"/>
    </source>
</evidence>
<dbReference type="EMBL" id="HG992341">
    <property type="protein sequence ID" value="CAE6767905.1"/>
    <property type="molecule type" value="Genomic_DNA"/>
</dbReference>
<feature type="domain" description="Immunity MXAN-0049 protein" evidence="1">
    <location>
        <begin position="19"/>
        <end position="221"/>
    </location>
</feature>
<dbReference type="Pfam" id="PF07791">
    <property type="entry name" value="Imm11"/>
    <property type="match status" value="1"/>
</dbReference>
<gene>
    <name evidence="2" type="ORF">CFBP1159_20900</name>
</gene>
<accession>A0A2S7C1E0</accession>
<name>A0A2S7C1E0_9XANT</name>
<sequence>MIQMEDSPVLAKQKPEKGQFYVLRPDIRGGGPGHNVEIENIEALLTAPSRILRPAEGGIPPLRETPRLVHGAGKNKPPRDLEGGFSGYWLVSERLKEVLESVDPGAFEFAICDYVLPDGSPGPTHYLCDVIRQLAALDKPRSKYKVTLAHDHETGRSVEILSVTGGAELAFLPKVVRSAHIFRMSERPSIVVCDEFLKSETRKAGVGVKPSSDGILFTDAATY</sequence>
<dbReference type="InterPro" id="IPR012433">
    <property type="entry name" value="Imm11"/>
</dbReference>
<reference evidence="2" key="1">
    <citation type="submission" date="2021-02" db="EMBL/GenBank/DDBJ databases">
        <authorList>
            <person name="Pothier F. J."/>
        </authorList>
    </citation>
    <scope>NUCLEOTIDE SEQUENCE</scope>
    <source>
        <strain evidence="2">CFBP 1159</strain>
    </source>
</reference>
<dbReference type="Proteomes" id="UP000835243">
    <property type="component" value="Chromosome"/>
</dbReference>
<dbReference type="AlphaFoldDB" id="A0A2S7C1E0"/>
<protein>
    <recommendedName>
        <fullName evidence="1">Immunity MXAN-0049 protein domain-containing protein</fullName>
    </recommendedName>
</protein>
<evidence type="ECO:0000259" key="1">
    <source>
        <dbReference type="Pfam" id="PF07791"/>
    </source>
</evidence>
<proteinExistence type="predicted"/>
<dbReference type="RefSeq" id="WP_104613739.1">
    <property type="nucleotide sequence ID" value="NZ_CP166095.2"/>
</dbReference>
<dbReference type="EMBL" id="HG992341">
    <property type="protein sequence ID" value="CAE6767942.1"/>
    <property type="molecule type" value="Genomic_DNA"/>
</dbReference>
<organism evidence="2">
    <name type="scientific">Xanthomonas arboricola pv. corylina</name>
    <dbReference type="NCBI Taxonomy" id="487821"/>
    <lineage>
        <taxon>Bacteria</taxon>
        <taxon>Pseudomonadati</taxon>
        <taxon>Pseudomonadota</taxon>
        <taxon>Gammaproteobacteria</taxon>
        <taxon>Lysobacterales</taxon>
        <taxon>Lysobacteraceae</taxon>
        <taxon>Xanthomonas</taxon>
    </lineage>
</organism>